<dbReference type="EC" id="4.2.3.-" evidence="2"/>
<dbReference type="SFLD" id="SFLDS00005">
    <property type="entry name" value="Isoprenoid_Synthase_Type_I"/>
    <property type="match status" value="2"/>
</dbReference>
<dbReference type="SUPFAM" id="SSF48576">
    <property type="entry name" value="Terpenoid synthases"/>
    <property type="match status" value="2"/>
</dbReference>
<sequence>MQPFELPEFYVPHPARLHPHLEGARAHSTAWARRMGMLDDTRDPGTPEIWDEAELDAHDYPLLCAYTHPDCSPADLELITDWYVWVFYFDDHFLEVYKRTRDQEGARAYLDRLAAFMEPGCALEPANAAERGLADLWARTVPAMSDAWRRRFTESTDALLRESLWELSNISEARLANPIEYVEMRRRVGGAPWSADLVEVAARAEVPERVVATRPLRVLKDTFADGVHLRNDIFSYQRETETEGEINNCVLVVRHFLGVGPQQAADTVNELLTSRLKQFENTVFTELPILFAEQALDPAERAAVLAYAKGLQDWQSGGHEWHLRSSRYMNKGAAQGTGLGMAAARVPALLKAADKGYVHVPYERVGPTRWPDFALPYPARTNPHGERARRRCVTWCAEMGMFEPVARHPVPIWTADYLAGMDLALCAETIAPDVSAEALELSTQWLAWGTYADDYFPGIFGRDRDMPGARAFCARVPLFMPLDCGETPAPANPVEAGLADLWKRTAAPMSPGQREQFHHAVATMTESWLWELAGHIQRRVADPIDYLEMRRRTFGSELTMSLSRIGHGTDLPPELFAARGMRELEAAAMDYGTLTNDVFSYQKEIEFEGELCNGVLAVQEFLRCSRERATAIVADLRTARLRQFEHLAATEVPRLADALGLDDAARASLDAYLQEIRDWMTGVLKWHMGTNRYNEMVLRRRYAPSPFRIGSSGLGASASAPAPRPRAEVHRGEAGQVRAGQVRAGQVRAGQVRAVPADDLRCDRERSCDRPWPSGETPRTDLPSM</sequence>
<comment type="caution">
    <text evidence="4">The sequence shown here is derived from an EMBL/GenBank/DDBJ whole genome shotgun (WGS) entry which is preliminary data.</text>
</comment>
<accession>A0A7K0BZI7</accession>
<evidence type="ECO:0000256" key="2">
    <source>
        <dbReference type="RuleBase" id="RU366034"/>
    </source>
</evidence>
<dbReference type="Proteomes" id="UP000487268">
    <property type="component" value="Unassembled WGS sequence"/>
</dbReference>
<evidence type="ECO:0000313" key="4">
    <source>
        <dbReference type="EMBL" id="MQY06595.1"/>
    </source>
</evidence>
<feature type="region of interest" description="Disordered" evidence="3">
    <location>
        <begin position="712"/>
        <end position="785"/>
    </location>
</feature>
<dbReference type="GO" id="GO:0046872">
    <property type="term" value="F:metal ion binding"/>
    <property type="evidence" value="ECO:0007669"/>
    <property type="project" value="UniProtKB-KW"/>
</dbReference>
<dbReference type="PANTHER" id="PTHR35201:SF4">
    <property type="entry name" value="BETA-PINACENE SYNTHASE-RELATED"/>
    <property type="match status" value="1"/>
</dbReference>
<evidence type="ECO:0000256" key="1">
    <source>
        <dbReference type="ARBA" id="ARBA00023239"/>
    </source>
</evidence>
<keyword evidence="2" id="KW-0479">Metal-binding</keyword>
<proteinExistence type="inferred from homology"/>
<keyword evidence="5" id="KW-1185">Reference proteome</keyword>
<protein>
    <recommendedName>
        <fullName evidence="2">Terpene synthase</fullName>
        <ecNumber evidence="2">4.2.3.-</ecNumber>
    </recommendedName>
</protein>
<dbReference type="InterPro" id="IPR008949">
    <property type="entry name" value="Isoprenoid_synthase_dom_sf"/>
</dbReference>
<dbReference type="InterPro" id="IPR034686">
    <property type="entry name" value="Terpene_cyclase-like_2"/>
</dbReference>
<dbReference type="AlphaFoldDB" id="A0A7K0BZI7"/>
<name>A0A7K0BZI7_9ACTN</name>
<keyword evidence="2" id="KW-0460">Magnesium</keyword>
<dbReference type="RefSeq" id="WP_328594648.1">
    <property type="nucleotide sequence ID" value="NZ_WEGH01000003.1"/>
</dbReference>
<dbReference type="Pfam" id="PF19086">
    <property type="entry name" value="Terpene_syn_C_2"/>
    <property type="match status" value="2"/>
</dbReference>
<comment type="similarity">
    <text evidence="2">Belongs to the terpene synthase family.</text>
</comment>
<evidence type="ECO:0000256" key="3">
    <source>
        <dbReference type="SAM" id="MobiDB-lite"/>
    </source>
</evidence>
<dbReference type="Gene3D" id="1.10.600.10">
    <property type="entry name" value="Farnesyl Diphosphate Synthase"/>
    <property type="match status" value="2"/>
</dbReference>
<dbReference type="SFLD" id="SFLDG01020">
    <property type="entry name" value="Terpene_Cyclase_Like_2"/>
    <property type="match status" value="2"/>
</dbReference>
<evidence type="ECO:0000313" key="5">
    <source>
        <dbReference type="Proteomes" id="UP000487268"/>
    </source>
</evidence>
<dbReference type="PANTHER" id="PTHR35201">
    <property type="entry name" value="TERPENE SYNTHASE"/>
    <property type="match status" value="1"/>
</dbReference>
<comment type="cofactor">
    <cofactor evidence="2">
        <name>Mg(2+)</name>
        <dbReference type="ChEBI" id="CHEBI:18420"/>
    </cofactor>
</comment>
<dbReference type="GO" id="GO:0010333">
    <property type="term" value="F:terpene synthase activity"/>
    <property type="evidence" value="ECO:0007669"/>
    <property type="project" value="InterPro"/>
</dbReference>
<organism evidence="4 5">
    <name type="scientific">Actinomadura macrotermitis</name>
    <dbReference type="NCBI Taxonomy" id="2585200"/>
    <lineage>
        <taxon>Bacteria</taxon>
        <taxon>Bacillati</taxon>
        <taxon>Actinomycetota</taxon>
        <taxon>Actinomycetes</taxon>
        <taxon>Streptosporangiales</taxon>
        <taxon>Thermomonosporaceae</taxon>
        <taxon>Actinomadura</taxon>
    </lineage>
</organism>
<keyword evidence="1 2" id="KW-0456">Lyase</keyword>
<feature type="compositionally biased region" description="Low complexity" evidence="3">
    <location>
        <begin position="712"/>
        <end position="721"/>
    </location>
</feature>
<gene>
    <name evidence="4" type="primary">cyc2</name>
    <name evidence="4" type="ORF">ACRB68_46900</name>
</gene>
<reference evidence="4 5" key="1">
    <citation type="submission" date="2019-10" db="EMBL/GenBank/DDBJ databases">
        <title>Actinomadura rubteroloni sp. nov. and Actinomadura macrotermitis sp. nov., isolated from the gut of fungus growing-termite Macrotermes natalensis.</title>
        <authorList>
            <person name="Benndorf R."/>
            <person name="Martin K."/>
            <person name="Kuefner M."/>
            <person name="De Beer W."/>
            <person name="Kaster A.-K."/>
            <person name="Vollmers J."/>
            <person name="Poulsen M."/>
            <person name="Beemelmanns C."/>
        </authorList>
    </citation>
    <scope>NUCLEOTIDE SEQUENCE [LARGE SCALE GENOMIC DNA]</scope>
    <source>
        <strain evidence="4 5">RB68</strain>
    </source>
</reference>
<feature type="compositionally biased region" description="Basic and acidic residues" evidence="3">
    <location>
        <begin position="756"/>
        <end position="769"/>
    </location>
</feature>
<dbReference type="EMBL" id="WEGH01000003">
    <property type="protein sequence ID" value="MQY06595.1"/>
    <property type="molecule type" value="Genomic_DNA"/>
</dbReference>